<keyword evidence="2" id="KW-0496">Mitochondrion</keyword>
<accession>A0A0G4J4J8</accession>
<name>A0A0G4J4J8_PLABS</name>
<reference evidence="2 4" key="2">
    <citation type="submission" date="2018-03" db="EMBL/GenBank/DDBJ databases">
        <authorList>
            <person name="Fogelqvist J."/>
        </authorList>
    </citation>
    <scope>NUCLEOTIDE SEQUENCE [LARGE SCALE GENOMIC DNA]</scope>
</reference>
<protein>
    <submittedName>
        <fullName evidence="1">Uncharacterized protein</fullName>
    </submittedName>
</protein>
<evidence type="ECO:0000313" key="1">
    <source>
        <dbReference type="EMBL" id="CEP02284.1"/>
    </source>
</evidence>
<dbReference type="EMBL" id="CDSF01000123">
    <property type="protein sequence ID" value="CEP02284.1"/>
    <property type="molecule type" value="Genomic_DNA"/>
</dbReference>
<dbReference type="Proteomes" id="UP000290189">
    <property type="component" value="Unassembled WGS sequence"/>
</dbReference>
<keyword evidence="3" id="KW-1185">Reference proteome</keyword>
<gene>
    <name evidence="1" type="ORF">PBRA_008868</name>
    <name evidence="2" type="ORF">PLBR_LOCUS8893</name>
</gene>
<sequence length="283" mass="31104">MMRLVSHNVLVNDDVAELQTGVVTMIEEAVNSPDMVELLADQVMAFARALDLAPVAGAARAAVVTDISWQCAIPDTIHWNFLRNKFSEYDVQSGAITIDNNMICVLLSLQDAIVTDVAINELKTLLFVKGLHEIGHALTTYCLHILRQICTGAPANKTRKIPEINTPPKAGKMLQGRRIVGDAGSSFEELLTNGLRFTYEFTAQQHSKVHRLTLVDWNGVNGFYLPAQFTSDVIESPGNFYTLSHAYLADHTVLIPISPHTLSTTVIRNAHGSQPPDPPHIKT</sequence>
<organism evidence="1 3">
    <name type="scientific">Plasmodiophora brassicae</name>
    <name type="common">Clubroot disease agent</name>
    <dbReference type="NCBI Taxonomy" id="37360"/>
    <lineage>
        <taxon>Eukaryota</taxon>
        <taxon>Sar</taxon>
        <taxon>Rhizaria</taxon>
        <taxon>Endomyxa</taxon>
        <taxon>Phytomyxea</taxon>
        <taxon>Plasmodiophorida</taxon>
        <taxon>Plasmodiophoridae</taxon>
        <taxon>Plasmodiophora</taxon>
    </lineage>
</organism>
<evidence type="ECO:0000313" key="3">
    <source>
        <dbReference type="Proteomes" id="UP000039324"/>
    </source>
</evidence>
<dbReference type="Proteomes" id="UP000039324">
    <property type="component" value="Unassembled WGS sequence"/>
</dbReference>
<reference evidence="1 3" key="1">
    <citation type="submission" date="2015-02" db="EMBL/GenBank/DDBJ databases">
        <authorList>
            <person name="Chooi Y.-H."/>
        </authorList>
    </citation>
    <scope>NUCLEOTIDE SEQUENCE [LARGE SCALE GENOMIC DNA]</scope>
    <source>
        <strain evidence="1">E3</strain>
    </source>
</reference>
<proteinExistence type="predicted"/>
<geneLocation type="mitochondrion" evidence="2"/>
<evidence type="ECO:0000313" key="4">
    <source>
        <dbReference type="Proteomes" id="UP000290189"/>
    </source>
</evidence>
<evidence type="ECO:0000313" key="2">
    <source>
        <dbReference type="EMBL" id="SPR01678.1"/>
    </source>
</evidence>
<dbReference type="AlphaFoldDB" id="A0A0G4J4J8"/>
<dbReference type="EMBL" id="OVEO01000018">
    <property type="protein sequence ID" value="SPR01678.1"/>
    <property type="molecule type" value="Genomic_DNA"/>
</dbReference>